<dbReference type="Proteomes" id="UP000321947">
    <property type="component" value="Unassembled WGS sequence"/>
</dbReference>
<proteinExistence type="predicted"/>
<feature type="region of interest" description="Disordered" evidence="1">
    <location>
        <begin position="20"/>
        <end position="61"/>
    </location>
</feature>
<evidence type="ECO:0000313" key="5">
    <source>
        <dbReference type="Proteomes" id="UP000321947"/>
    </source>
</evidence>
<dbReference type="EMBL" id="SSTE01015080">
    <property type="protein sequence ID" value="KAA0043639.1"/>
    <property type="molecule type" value="Genomic_DNA"/>
</dbReference>
<reference evidence="4 5" key="1">
    <citation type="submission" date="2019-08" db="EMBL/GenBank/DDBJ databases">
        <title>Draft genome sequences of two oriental melons (Cucumis melo L. var makuwa).</title>
        <authorList>
            <person name="Kwon S.-Y."/>
        </authorList>
    </citation>
    <scope>NUCLEOTIDE SEQUENCE [LARGE SCALE GENOMIC DNA]</scope>
    <source>
        <strain evidence="5">cv. Chang Bougi</strain>
        <strain evidence="4">cv. SW 3</strain>
        <tissue evidence="2">Leaf</tissue>
    </source>
</reference>
<organism evidence="2 4">
    <name type="scientific">Cucumis melo var. makuwa</name>
    <name type="common">Oriental melon</name>
    <dbReference type="NCBI Taxonomy" id="1194695"/>
    <lineage>
        <taxon>Eukaryota</taxon>
        <taxon>Viridiplantae</taxon>
        <taxon>Streptophyta</taxon>
        <taxon>Embryophyta</taxon>
        <taxon>Tracheophyta</taxon>
        <taxon>Spermatophyta</taxon>
        <taxon>Magnoliopsida</taxon>
        <taxon>eudicotyledons</taxon>
        <taxon>Gunneridae</taxon>
        <taxon>Pentapetalae</taxon>
        <taxon>rosids</taxon>
        <taxon>fabids</taxon>
        <taxon>Cucurbitales</taxon>
        <taxon>Cucurbitaceae</taxon>
        <taxon>Benincaseae</taxon>
        <taxon>Cucumis</taxon>
    </lineage>
</organism>
<name>A0A5A7TR35_CUCMM</name>
<evidence type="ECO:0000256" key="1">
    <source>
        <dbReference type="SAM" id="MobiDB-lite"/>
    </source>
</evidence>
<feature type="compositionally biased region" description="Acidic residues" evidence="1">
    <location>
        <begin position="34"/>
        <end position="47"/>
    </location>
</feature>
<sequence>MHVMLSEMYEDQQRLQTTLEITGVSTGKRRMRIEDEDSETKEPEEGESSQLQEGAAGQGRT</sequence>
<dbReference type="AlphaFoldDB" id="A0A5A7TR35"/>
<protein>
    <submittedName>
        <fullName evidence="2">Gypsy/ty3 element polyprotein</fullName>
    </submittedName>
</protein>
<dbReference type="EMBL" id="SSTD01011480">
    <property type="protein sequence ID" value="TYK09724.1"/>
    <property type="molecule type" value="Genomic_DNA"/>
</dbReference>
<evidence type="ECO:0000313" key="3">
    <source>
        <dbReference type="EMBL" id="TYK09724.1"/>
    </source>
</evidence>
<accession>A0A5A7TR35</accession>
<evidence type="ECO:0000313" key="2">
    <source>
        <dbReference type="EMBL" id="KAA0043639.1"/>
    </source>
</evidence>
<comment type="caution">
    <text evidence="2">The sequence shown here is derived from an EMBL/GenBank/DDBJ whole genome shotgun (WGS) entry which is preliminary data.</text>
</comment>
<evidence type="ECO:0000313" key="4">
    <source>
        <dbReference type="Proteomes" id="UP000321393"/>
    </source>
</evidence>
<dbReference type="Proteomes" id="UP000321393">
    <property type="component" value="Unassembled WGS sequence"/>
</dbReference>
<gene>
    <name evidence="3" type="ORF">E5676_scaffold447G001430</name>
    <name evidence="2" type="ORF">E6C27_scaffold320G00840</name>
</gene>